<keyword evidence="3 5" id="KW-0732">Signal</keyword>
<dbReference type="SUPFAM" id="SSF56300">
    <property type="entry name" value="Metallo-dependent phosphatases"/>
    <property type="match status" value="1"/>
</dbReference>
<evidence type="ECO:0000256" key="5">
    <source>
        <dbReference type="RuleBase" id="RU362119"/>
    </source>
</evidence>
<comment type="similarity">
    <text evidence="1 5">Belongs to the 5'-nucleotidase family.</text>
</comment>
<dbReference type="AlphaFoldDB" id="A0A4R6X9X5"/>
<dbReference type="GO" id="GO:0009166">
    <property type="term" value="P:nucleotide catabolic process"/>
    <property type="evidence" value="ECO:0007669"/>
    <property type="project" value="InterPro"/>
</dbReference>
<dbReference type="SUPFAM" id="SSF55816">
    <property type="entry name" value="5'-nucleotidase (syn. UDP-sugar hydrolase), C-terminal domain"/>
    <property type="match status" value="1"/>
</dbReference>
<dbReference type="InterPro" id="IPR036907">
    <property type="entry name" value="5'-Nucleotdase_C_sf"/>
</dbReference>
<dbReference type="GO" id="GO:0008768">
    <property type="term" value="F:UDP-sugar diphosphatase activity"/>
    <property type="evidence" value="ECO:0007669"/>
    <property type="project" value="TreeGrafter"/>
</dbReference>
<reference evidence="8 9" key="1">
    <citation type="submission" date="2019-03" db="EMBL/GenBank/DDBJ databases">
        <title>Genomic Encyclopedia of Type Strains, Phase IV (KMG-IV): sequencing the most valuable type-strain genomes for metagenomic binning, comparative biology and taxonomic classification.</title>
        <authorList>
            <person name="Goeker M."/>
        </authorList>
    </citation>
    <scope>NUCLEOTIDE SEQUENCE [LARGE SCALE GENOMIC DNA]</scope>
    <source>
        <strain evidence="8 9">DSM 5604</strain>
    </source>
</reference>
<dbReference type="OrthoDB" id="9803927at2"/>
<evidence type="ECO:0000259" key="6">
    <source>
        <dbReference type="Pfam" id="PF00149"/>
    </source>
</evidence>
<comment type="caution">
    <text evidence="8">The sequence shown here is derived from an EMBL/GenBank/DDBJ whole genome shotgun (WGS) entry which is preliminary data.</text>
</comment>
<keyword evidence="5" id="KW-0378">Hydrolase</keyword>
<dbReference type="EMBL" id="SNZA01000002">
    <property type="protein sequence ID" value="TDR14244.1"/>
    <property type="molecule type" value="Genomic_DNA"/>
</dbReference>
<feature type="domain" description="Calcineurin-like phosphoesterase" evidence="6">
    <location>
        <begin position="43"/>
        <end position="258"/>
    </location>
</feature>
<dbReference type="PROSITE" id="PS00786">
    <property type="entry name" value="5_NUCLEOTIDASE_2"/>
    <property type="match status" value="1"/>
</dbReference>
<dbReference type="InterPro" id="IPR004843">
    <property type="entry name" value="Calcineurin-like_PHP"/>
</dbReference>
<gene>
    <name evidence="8" type="ORF">C8D85_1777</name>
</gene>
<dbReference type="InterPro" id="IPR006179">
    <property type="entry name" value="5_nucleotidase/apyrase"/>
</dbReference>
<dbReference type="GO" id="GO:0008253">
    <property type="term" value="F:5'-nucleotidase activity"/>
    <property type="evidence" value="ECO:0007669"/>
    <property type="project" value="TreeGrafter"/>
</dbReference>
<evidence type="ECO:0000256" key="3">
    <source>
        <dbReference type="ARBA" id="ARBA00022729"/>
    </source>
</evidence>
<organism evidence="8 9">
    <name type="scientific">Marinomonas communis</name>
    <dbReference type="NCBI Taxonomy" id="28254"/>
    <lineage>
        <taxon>Bacteria</taxon>
        <taxon>Pseudomonadati</taxon>
        <taxon>Pseudomonadota</taxon>
        <taxon>Gammaproteobacteria</taxon>
        <taxon>Oceanospirillales</taxon>
        <taxon>Oceanospirillaceae</taxon>
        <taxon>Marinomonas</taxon>
    </lineage>
</organism>
<evidence type="ECO:0000256" key="1">
    <source>
        <dbReference type="ARBA" id="ARBA00006654"/>
    </source>
</evidence>
<dbReference type="PANTHER" id="PTHR11575:SF46">
    <property type="entry name" value="PROTEIN USHA"/>
    <property type="match status" value="1"/>
</dbReference>
<keyword evidence="2" id="KW-0479">Metal-binding</keyword>
<dbReference type="GO" id="GO:0000166">
    <property type="term" value="F:nucleotide binding"/>
    <property type="evidence" value="ECO:0007669"/>
    <property type="project" value="UniProtKB-KW"/>
</dbReference>
<dbReference type="NCBIfam" id="NF007109">
    <property type="entry name" value="PRK09558.1"/>
    <property type="match status" value="1"/>
</dbReference>
<dbReference type="InterPro" id="IPR006146">
    <property type="entry name" value="5'-Nucleotdase_CS"/>
</dbReference>
<dbReference type="PROSITE" id="PS00785">
    <property type="entry name" value="5_NUCLEOTIDASE_1"/>
    <property type="match status" value="1"/>
</dbReference>
<feature type="signal peptide" evidence="5">
    <location>
        <begin position="1"/>
        <end position="20"/>
    </location>
</feature>
<dbReference type="Pfam" id="PF02872">
    <property type="entry name" value="5_nucleotid_C"/>
    <property type="match status" value="1"/>
</dbReference>
<feature type="chain" id="PRO_5021037943" evidence="5">
    <location>
        <begin position="21"/>
        <end position="537"/>
    </location>
</feature>
<dbReference type="Proteomes" id="UP000295729">
    <property type="component" value="Unassembled WGS sequence"/>
</dbReference>
<keyword evidence="4 5" id="KW-0547">Nucleotide-binding</keyword>
<evidence type="ECO:0000313" key="8">
    <source>
        <dbReference type="EMBL" id="TDR14244.1"/>
    </source>
</evidence>
<dbReference type="Gene3D" id="3.60.21.10">
    <property type="match status" value="1"/>
</dbReference>
<dbReference type="RefSeq" id="WP_133561735.1">
    <property type="nucleotide sequence ID" value="NZ_SNZA01000002.1"/>
</dbReference>
<dbReference type="GO" id="GO:0046872">
    <property type="term" value="F:metal ion binding"/>
    <property type="evidence" value="ECO:0007669"/>
    <property type="project" value="UniProtKB-KW"/>
</dbReference>
<protein>
    <submittedName>
        <fullName evidence="8">5'-nucleotidase/UDP-sugar diphosphatase</fullName>
    </submittedName>
</protein>
<evidence type="ECO:0000259" key="7">
    <source>
        <dbReference type="Pfam" id="PF02872"/>
    </source>
</evidence>
<dbReference type="PRINTS" id="PR01607">
    <property type="entry name" value="APYRASEFAMLY"/>
</dbReference>
<name>A0A4R6X9X5_9GAMM</name>
<sequence>MNAHRLIAPLALSGVVIALAGCSTMNSEMTSSPMWQEGKEYHLTILHTNDHHGRFWQNSNGEYGMAARKTLIDNIREEVMLEDGNTLLLSGGDINTGVPESDLQDAEPDFKGMNMLQYDAMALGNHEFDNPLTVLKQQREWAGFPFLSANIIDNKTGKPLFDAYKIFTVDDLRVAVVGFTTDDTAKIGNPEYLDGLTIKSPIEVAQDLIPVLEKKADLIVAVTHMGHYDNGNHGGNAPGDVTLARTVPGIDVIVGGHSQNPLFEPDVQSGTLILQAHEWGKYVGRLDMTIKDGMIVASDYELIPVNLKKKVKKADGSSERVFIDKEIAQDPTMLSMLQPYQDIGQEKLGVKIGFTDGKLVGERGIVRSQETNLGNLIAAAMMKKVNADVAVMNSGGIRDDIPAGDITYKSVLQVQPFGNALAYVDLTADELTDYLSAAAAKEAGSGAFAQFQGVSLVLMDGKATNIKVGGKALEAGKTYRIAMNSFTATGGDGYPKVTDHKNYVNSGYVDADVLVEYIKDYSPIMINNYKPTGAVIR</sequence>
<dbReference type="PROSITE" id="PS51257">
    <property type="entry name" value="PROKAR_LIPOPROTEIN"/>
    <property type="match status" value="1"/>
</dbReference>
<evidence type="ECO:0000313" key="9">
    <source>
        <dbReference type="Proteomes" id="UP000295729"/>
    </source>
</evidence>
<feature type="domain" description="5'-Nucleotidase C-terminal" evidence="7">
    <location>
        <begin position="352"/>
        <end position="497"/>
    </location>
</feature>
<proteinExistence type="inferred from homology"/>
<dbReference type="PANTHER" id="PTHR11575">
    <property type="entry name" value="5'-NUCLEOTIDASE-RELATED"/>
    <property type="match status" value="1"/>
</dbReference>
<dbReference type="GO" id="GO:0030288">
    <property type="term" value="C:outer membrane-bounded periplasmic space"/>
    <property type="evidence" value="ECO:0007669"/>
    <property type="project" value="TreeGrafter"/>
</dbReference>
<dbReference type="InterPro" id="IPR029052">
    <property type="entry name" value="Metallo-depent_PP-like"/>
</dbReference>
<dbReference type="Gene3D" id="3.90.780.10">
    <property type="entry name" value="5'-Nucleotidase, C-terminal domain"/>
    <property type="match status" value="1"/>
</dbReference>
<evidence type="ECO:0000256" key="4">
    <source>
        <dbReference type="ARBA" id="ARBA00022741"/>
    </source>
</evidence>
<evidence type="ECO:0000256" key="2">
    <source>
        <dbReference type="ARBA" id="ARBA00022723"/>
    </source>
</evidence>
<dbReference type="InterPro" id="IPR008334">
    <property type="entry name" value="5'-Nucleotdase_C"/>
</dbReference>
<accession>A0A4R6X9X5</accession>
<keyword evidence="9" id="KW-1185">Reference proteome</keyword>
<dbReference type="Pfam" id="PF00149">
    <property type="entry name" value="Metallophos"/>
    <property type="match status" value="1"/>
</dbReference>